<accession>A0A565BV85</accession>
<feature type="transmembrane region" description="Helical" evidence="1">
    <location>
        <begin position="58"/>
        <end position="78"/>
    </location>
</feature>
<organism evidence="2 3">
    <name type="scientific">Arabis nemorensis</name>
    <dbReference type="NCBI Taxonomy" id="586526"/>
    <lineage>
        <taxon>Eukaryota</taxon>
        <taxon>Viridiplantae</taxon>
        <taxon>Streptophyta</taxon>
        <taxon>Embryophyta</taxon>
        <taxon>Tracheophyta</taxon>
        <taxon>Spermatophyta</taxon>
        <taxon>Magnoliopsida</taxon>
        <taxon>eudicotyledons</taxon>
        <taxon>Gunneridae</taxon>
        <taxon>Pentapetalae</taxon>
        <taxon>rosids</taxon>
        <taxon>malvids</taxon>
        <taxon>Brassicales</taxon>
        <taxon>Brassicaceae</taxon>
        <taxon>Arabideae</taxon>
        <taxon>Arabis</taxon>
    </lineage>
</organism>
<sequence length="133" mass="14966">MVNPLLSMQHCSRLTSYPVFNNGRYQNVLLTSYTEQSFAKAYGIVEDRIIGGKVGRNILFDFLFAGVGIYTVSSMPAFMLNVFVQLGAMVNRVSEFSVLGWFGWARFVNCICDLLVLNPQIDQVPTSHIMLFP</sequence>
<reference evidence="2" key="1">
    <citation type="submission" date="2019-07" db="EMBL/GenBank/DDBJ databases">
        <authorList>
            <person name="Dittberner H."/>
        </authorList>
    </citation>
    <scope>NUCLEOTIDE SEQUENCE [LARGE SCALE GENOMIC DNA]</scope>
</reference>
<evidence type="ECO:0000313" key="2">
    <source>
        <dbReference type="EMBL" id="VVB05265.1"/>
    </source>
</evidence>
<comment type="caution">
    <text evidence="2">The sequence shown here is derived from an EMBL/GenBank/DDBJ whole genome shotgun (WGS) entry which is preliminary data.</text>
</comment>
<name>A0A565BV85_9BRAS</name>
<keyword evidence="3" id="KW-1185">Reference proteome</keyword>
<keyword evidence="1" id="KW-0472">Membrane</keyword>
<dbReference type="Proteomes" id="UP000489600">
    <property type="component" value="Unassembled WGS sequence"/>
</dbReference>
<gene>
    <name evidence="2" type="ORF">ANE_LOCUS15709</name>
</gene>
<keyword evidence="1" id="KW-0812">Transmembrane</keyword>
<proteinExistence type="predicted"/>
<dbReference type="EMBL" id="CABITT030000005">
    <property type="protein sequence ID" value="VVB05265.1"/>
    <property type="molecule type" value="Genomic_DNA"/>
</dbReference>
<protein>
    <submittedName>
        <fullName evidence="2">Uncharacterized protein</fullName>
    </submittedName>
</protein>
<evidence type="ECO:0000313" key="3">
    <source>
        <dbReference type="Proteomes" id="UP000489600"/>
    </source>
</evidence>
<evidence type="ECO:0000256" key="1">
    <source>
        <dbReference type="SAM" id="Phobius"/>
    </source>
</evidence>
<dbReference type="AlphaFoldDB" id="A0A565BV85"/>
<keyword evidence="1" id="KW-1133">Transmembrane helix</keyword>